<protein>
    <submittedName>
        <fullName evidence="1">Uncharacterized protein</fullName>
    </submittedName>
</protein>
<dbReference type="Proteomes" id="UP000276133">
    <property type="component" value="Unassembled WGS sequence"/>
</dbReference>
<evidence type="ECO:0000313" key="2">
    <source>
        <dbReference type="Proteomes" id="UP000276133"/>
    </source>
</evidence>
<organism evidence="1 2">
    <name type="scientific">Brachionus plicatilis</name>
    <name type="common">Marine rotifer</name>
    <name type="synonym">Brachionus muelleri</name>
    <dbReference type="NCBI Taxonomy" id="10195"/>
    <lineage>
        <taxon>Eukaryota</taxon>
        <taxon>Metazoa</taxon>
        <taxon>Spiralia</taxon>
        <taxon>Gnathifera</taxon>
        <taxon>Rotifera</taxon>
        <taxon>Eurotatoria</taxon>
        <taxon>Monogononta</taxon>
        <taxon>Pseudotrocha</taxon>
        <taxon>Ploima</taxon>
        <taxon>Brachionidae</taxon>
        <taxon>Brachionus</taxon>
    </lineage>
</organism>
<name>A0A3M7RPZ8_BRAPC</name>
<dbReference type="AlphaFoldDB" id="A0A3M7RPZ8"/>
<reference evidence="1 2" key="1">
    <citation type="journal article" date="2018" name="Sci. Rep.">
        <title>Genomic signatures of local adaptation to the degree of environmental predictability in rotifers.</title>
        <authorList>
            <person name="Franch-Gras L."/>
            <person name="Hahn C."/>
            <person name="Garcia-Roger E.M."/>
            <person name="Carmona M.J."/>
            <person name="Serra M."/>
            <person name="Gomez A."/>
        </authorList>
    </citation>
    <scope>NUCLEOTIDE SEQUENCE [LARGE SCALE GENOMIC DNA]</scope>
    <source>
        <strain evidence="1">HYR1</strain>
    </source>
</reference>
<sequence>MEVNEDLNELMSDDDVSFQKSFSLTFLARYDSFEKVKEYFKLLKFRTRTTQMNKSACRYYVDFGTLLYRIFSSKICVDNDDDLTNCPARYKIISCDSENIHEVYTSNEHIGADKETTE</sequence>
<evidence type="ECO:0000313" key="1">
    <source>
        <dbReference type="EMBL" id="RNA25624.1"/>
    </source>
</evidence>
<gene>
    <name evidence="1" type="ORF">BpHYR1_011404</name>
</gene>
<dbReference type="EMBL" id="REGN01002894">
    <property type="protein sequence ID" value="RNA25624.1"/>
    <property type="molecule type" value="Genomic_DNA"/>
</dbReference>
<comment type="caution">
    <text evidence="1">The sequence shown here is derived from an EMBL/GenBank/DDBJ whole genome shotgun (WGS) entry which is preliminary data.</text>
</comment>
<keyword evidence="2" id="KW-1185">Reference proteome</keyword>
<dbReference type="OrthoDB" id="10620569at2759"/>
<proteinExistence type="predicted"/>
<accession>A0A3M7RPZ8</accession>